<dbReference type="STRING" id="1423815.FC27_GL000878"/>
<organism evidence="1 2">
    <name type="scientific">Companilactobacillus versmoldensis DSM 14857 = KCTC 3814</name>
    <dbReference type="NCBI Taxonomy" id="1423815"/>
    <lineage>
        <taxon>Bacteria</taxon>
        <taxon>Bacillati</taxon>
        <taxon>Bacillota</taxon>
        <taxon>Bacilli</taxon>
        <taxon>Lactobacillales</taxon>
        <taxon>Lactobacillaceae</taxon>
        <taxon>Companilactobacillus</taxon>
    </lineage>
</organism>
<protein>
    <submittedName>
        <fullName evidence="1">Uncharacterized protein</fullName>
    </submittedName>
</protein>
<comment type="caution">
    <text evidence="1">The sequence shown here is derived from an EMBL/GenBank/DDBJ whole genome shotgun (WGS) entry which is preliminary data.</text>
</comment>
<gene>
    <name evidence="1" type="ORF">FC27_GL000878</name>
</gene>
<dbReference type="Proteomes" id="UP000051647">
    <property type="component" value="Unassembled WGS sequence"/>
</dbReference>
<reference evidence="1 2" key="1">
    <citation type="journal article" date="2015" name="Genome Announc.">
        <title>Expanding the biotechnology potential of lactobacilli through comparative genomics of 213 strains and associated genera.</title>
        <authorList>
            <person name="Sun Z."/>
            <person name="Harris H.M."/>
            <person name="McCann A."/>
            <person name="Guo C."/>
            <person name="Argimon S."/>
            <person name="Zhang W."/>
            <person name="Yang X."/>
            <person name="Jeffery I.B."/>
            <person name="Cooney J.C."/>
            <person name="Kagawa T.F."/>
            <person name="Liu W."/>
            <person name="Song Y."/>
            <person name="Salvetti E."/>
            <person name="Wrobel A."/>
            <person name="Rasinkangas P."/>
            <person name="Parkhill J."/>
            <person name="Rea M.C."/>
            <person name="O'Sullivan O."/>
            <person name="Ritari J."/>
            <person name="Douillard F.P."/>
            <person name="Paul Ross R."/>
            <person name="Yang R."/>
            <person name="Briner A.E."/>
            <person name="Felis G.E."/>
            <person name="de Vos W.M."/>
            <person name="Barrangou R."/>
            <person name="Klaenhammer T.R."/>
            <person name="Caufield P.W."/>
            <person name="Cui Y."/>
            <person name="Zhang H."/>
            <person name="O'Toole P.W."/>
        </authorList>
    </citation>
    <scope>NUCLEOTIDE SEQUENCE [LARGE SCALE GENOMIC DNA]</scope>
    <source>
        <strain evidence="1 2">DSM 14857</strain>
    </source>
</reference>
<sequence length="101" mass="12140">MERMNKVILNDFIREFNKRYDSRTFQRIEVINNDSLDQSTIFIKQDQSQVDRLKKIYSISPMNKKTVDLIFNAAAQELPFDGYYVWKENNQLQPAYIQIKQ</sequence>
<accession>A0A0R1SN60</accession>
<name>A0A0R1SN60_9LACO</name>
<proteinExistence type="predicted"/>
<evidence type="ECO:0000313" key="1">
    <source>
        <dbReference type="EMBL" id="KRL68138.1"/>
    </source>
</evidence>
<dbReference type="EMBL" id="AZFA01000002">
    <property type="protein sequence ID" value="KRL68138.1"/>
    <property type="molecule type" value="Genomic_DNA"/>
</dbReference>
<keyword evidence="2" id="KW-1185">Reference proteome</keyword>
<dbReference type="AlphaFoldDB" id="A0A0R1SN60"/>
<evidence type="ECO:0000313" key="2">
    <source>
        <dbReference type="Proteomes" id="UP000051647"/>
    </source>
</evidence>
<dbReference type="PATRIC" id="fig|1423815.3.peg.898"/>